<keyword evidence="4" id="KW-1185">Reference proteome</keyword>
<gene>
    <name evidence="3" type="ORF">SAMN05216251_106114</name>
</gene>
<proteinExistence type="predicted"/>
<dbReference type="GO" id="GO:0006355">
    <property type="term" value="P:regulation of DNA-templated transcription"/>
    <property type="evidence" value="ECO:0007669"/>
    <property type="project" value="InterPro"/>
</dbReference>
<organism evidence="3 4">
    <name type="scientific">Actinacidiphila alni</name>
    <dbReference type="NCBI Taxonomy" id="380248"/>
    <lineage>
        <taxon>Bacteria</taxon>
        <taxon>Bacillati</taxon>
        <taxon>Actinomycetota</taxon>
        <taxon>Actinomycetes</taxon>
        <taxon>Kitasatosporales</taxon>
        <taxon>Streptomycetaceae</taxon>
        <taxon>Actinacidiphila</taxon>
    </lineage>
</organism>
<dbReference type="Proteomes" id="UP000199323">
    <property type="component" value="Unassembled WGS sequence"/>
</dbReference>
<dbReference type="AlphaFoldDB" id="A0A1I2EAC1"/>
<dbReference type="InterPro" id="IPR036388">
    <property type="entry name" value="WH-like_DNA-bd_sf"/>
</dbReference>
<dbReference type="InterPro" id="IPR000792">
    <property type="entry name" value="Tscrpt_reg_LuxR_C"/>
</dbReference>
<name>A0A1I2EAC1_9ACTN</name>
<dbReference type="SMART" id="SM00421">
    <property type="entry name" value="HTH_LUXR"/>
    <property type="match status" value="1"/>
</dbReference>
<dbReference type="OrthoDB" id="4307453at2"/>
<dbReference type="PANTHER" id="PTHR34293">
    <property type="entry name" value="HTH-TYPE TRANSCRIPTIONAL REGULATOR TRMBL2"/>
    <property type="match status" value="1"/>
</dbReference>
<sequence length="361" mass="38708">MLTGISDLAPTPDRPPEYPLPAVHDRHHAADGHDSGDLVAVYQYATRRGAVTPGSIELVALELGLSAGEVFSAAARLVELRLLRTDEVGGTGLVPVDPHSAATLLTSPIERAILQQRELADRLRARIDSIAGGPSGADGPLGVMDTVEGEAEIRGLLRLAAVDCRTEAIVLRPGHDERIAPDDLFDACYDALGSDTDVRVLSPHRDRADFASRARAKKLAERGAAIRTIRSVPQTAVVFDRALAVVVTAGENGGPPTARQVRDETMIRCMVDMFDLLWDGAAPFALDEAGYAEDINDDLQRSIARLMAQGLTDEVVARRLDMSVRTCRRHIAALLRSLGSVSRFQAGVQIAHRLSAEEAAA</sequence>
<dbReference type="SUPFAM" id="SSF46894">
    <property type="entry name" value="C-terminal effector domain of the bipartite response regulators"/>
    <property type="match status" value="1"/>
</dbReference>
<accession>A0A1I2EAC1</accession>
<evidence type="ECO:0000313" key="3">
    <source>
        <dbReference type="EMBL" id="SFE89882.1"/>
    </source>
</evidence>
<protein>
    <recommendedName>
        <fullName evidence="2">HTH luxR-type domain-containing protein</fullName>
    </recommendedName>
</protein>
<dbReference type="Gene3D" id="1.10.10.10">
    <property type="entry name" value="Winged helix-like DNA-binding domain superfamily/Winged helix DNA-binding domain"/>
    <property type="match status" value="1"/>
</dbReference>
<dbReference type="InterPro" id="IPR051797">
    <property type="entry name" value="TrmB-like"/>
</dbReference>
<dbReference type="EMBL" id="FONG01000006">
    <property type="protein sequence ID" value="SFE89882.1"/>
    <property type="molecule type" value="Genomic_DNA"/>
</dbReference>
<dbReference type="InterPro" id="IPR016032">
    <property type="entry name" value="Sig_transdc_resp-reg_C-effctor"/>
</dbReference>
<dbReference type="PANTHER" id="PTHR34293:SF1">
    <property type="entry name" value="HTH-TYPE TRANSCRIPTIONAL REGULATOR TRMBL2"/>
    <property type="match status" value="1"/>
</dbReference>
<feature type="domain" description="HTH luxR-type" evidence="2">
    <location>
        <begin position="296"/>
        <end position="350"/>
    </location>
</feature>
<dbReference type="GO" id="GO:0003677">
    <property type="term" value="F:DNA binding"/>
    <property type="evidence" value="ECO:0007669"/>
    <property type="project" value="InterPro"/>
</dbReference>
<evidence type="ECO:0000256" key="1">
    <source>
        <dbReference type="SAM" id="MobiDB-lite"/>
    </source>
</evidence>
<evidence type="ECO:0000259" key="2">
    <source>
        <dbReference type="SMART" id="SM00421"/>
    </source>
</evidence>
<dbReference type="STRING" id="380248.SAMN05216251_106114"/>
<feature type="region of interest" description="Disordered" evidence="1">
    <location>
        <begin position="1"/>
        <end position="31"/>
    </location>
</feature>
<reference evidence="4" key="1">
    <citation type="submission" date="2016-10" db="EMBL/GenBank/DDBJ databases">
        <authorList>
            <person name="Varghese N."/>
            <person name="Submissions S."/>
        </authorList>
    </citation>
    <scope>NUCLEOTIDE SEQUENCE [LARGE SCALE GENOMIC DNA]</scope>
    <source>
        <strain evidence="4">CGMCC 4.3510</strain>
    </source>
</reference>
<dbReference type="RefSeq" id="WP_093713504.1">
    <property type="nucleotide sequence ID" value="NZ_FONG01000006.1"/>
</dbReference>
<evidence type="ECO:0000313" key="4">
    <source>
        <dbReference type="Proteomes" id="UP000199323"/>
    </source>
</evidence>
<dbReference type="CDD" id="cd06170">
    <property type="entry name" value="LuxR_C_like"/>
    <property type="match status" value="1"/>
</dbReference>